<evidence type="ECO:0000313" key="2">
    <source>
        <dbReference type="Proteomes" id="UP000593567"/>
    </source>
</evidence>
<dbReference type="OrthoDB" id="5984808at2759"/>
<dbReference type="AlphaFoldDB" id="A0A7J7JQ29"/>
<accession>A0A7J7JQ29</accession>
<name>A0A7J7JQ29_BUGNE</name>
<comment type="caution">
    <text evidence="1">The sequence shown here is derived from an EMBL/GenBank/DDBJ whole genome shotgun (WGS) entry which is preliminary data.</text>
</comment>
<organism evidence="1 2">
    <name type="scientific">Bugula neritina</name>
    <name type="common">Brown bryozoan</name>
    <name type="synonym">Sertularia neritina</name>
    <dbReference type="NCBI Taxonomy" id="10212"/>
    <lineage>
        <taxon>Eukaryota</taxon>
        <taxon>Metazoa</taxon>
        <taxon>Spiralia</taxon>
        <taxon>Lophotrochozoa</taxon>
        <taxon>Bryozoa</taxon>
        <taxon>Gymnolaemata</taxon>
        <taxon>Cheilostomatida</taxon>
        <taxon>Flustrina</taxon>
        <taxon>Buguloidea</taxon>
        <taxon>Bugulidae</taxon>
        <taxon>Bugula</taxon>
    </lineage>
</organism>
<evidence type="ECO:0008006" key="3">
    <source>
        <dbReference type="Google" id="ProtNLM"/>
    </source>
</evidence>
<protein>
    <recommendedName>
        <fullName evidence="3">Retrotransposon gag domain-containing protein</fullName>
    </recommendedName>
</protein>
<gene>
    <name evidence="1" type="ORF">EB796_013909</name>
</gene>
<evidence type="ECO:0000313" key="1">
    <source>
        <dbReference type="EMBL" id="KAF6027781.1"/>
    </source>
</evidence>
<dbReference type="PANTHER" id="PTHR33198">
    <property type="entry name" value="ANK_REP_REGION DOMAIN-CONTAINING PROTEIN-RELATED"/>
    <property type="match status" value="1"/>
</dbReference>
<dbReference type="EMBL" id="VXIV02002025">
    <property type="protein sequence ID" value="KAF6027781.1"/>
    <property type="molecule type" value="Genomic_DNA"/>
</dbReference>
<keyword evidence="2" id="KW-1185">Reference proteome</keyword>
<dbReference type="Proteomes" id="UP000593567">
    <property type="component" value="Unassembled WGS sequence"/>
</dbReference>
<proteinExistence type="predicted"/>
<reference evidence="1" key="1">
    <citation type="submission" date="2020-06" db="EMBL/GenBank/DDBJ databases">
        <title>Draft genome of Bugula neritina, a colonial animal packing powerful symbionts and potential medicines.</title>
        <authorList>
            <person name="Rayko M."/>
        </authorList>
    </citation>
    <scope>NUCLEOTIDE SEQUENCE [LARGE SCALE GENOMIC DNA]</scope>
    <source>
        <strain evidence="1">Kwan_BN1</strain>
    </source>
</reference>
<sequence>MESNLEFSGEITEIEEGVAGRKLEDVIKRFHEYCNPRTSIVLNRFQFHNSSQSEDTIDVYLMKLRRLAEGCEFGNQRDSMIRDKLLFEIIDSNEREKVNERS</sequence>